<keyword evidence="2" id="KW-0175">Coiled coil</keyword>
<dbReference type="PANTHER" id="PTHR43866:SF3">
    <property type="entry name" value="METHYLMALONATE-SEMIALDEHYDE DEHYDROGENASE [ACYLATING], MITOCHONDRIAL"/>
    <property type="match status" value="1"/>
</dbReference>
<sequence length="340" mass="38488">MEDPVNMDIDGSNGTVVPRFDMMPPPEGEHISKEALLSFAQTHAAAHGYALMTVKKGSTPTRSKIICTLSGRYKNTHKVTDETRSRNRRSKKCDCKMYIEGRLVDVGGYKMWRLNVMNGEHNHEGQDPLQIPQYRKRSARVMKIIRSEMEKGRNAKQALDELKRQIPGTMVTSRDIYNTYTKLRRAARDNPDSLDDFDDDAIGSPEQNDASGMYDFGLTNSHTNGQASALASRHANRTNGDPSRLPPSPLEEPNPLEAMFYRAPDGSLLRTADLTETQRLQIEVQRLNREALRSKAEITQLKGMVRQLNEESRQNRGVQSDVRELKEMFDRYVLGVPPPT</sequence>
<accession>A0A6G1HFJ3</accession>
<feature type="region of interest" description="Disordered" evidence="3">
    <location>
        <begin position="189"/>
        <end position="254"/>
    </location>
</feature>
<evidence type="ECO:0000256" key="3">
    <source>
        <dbReference type="SAM" id="MobiDB-lite"/>
    </source>
</evidence>
<feature type="compositionally biased region" description="Polar residues" evidence="3">
    <location>
        <begin position="218"/>
        <end position="229"/>
    </location>
</feature>
<dbReference type="InterPro" id="IPR010061">
    <property type="entry name" value="MeMal-semiAld_DH"/>
</dbReference>
<evidence type="ECO:0000313" key="5">
    <source>
        <dbReference type="Proteomes" id="UP000800041"/>
    </source>
</evidence>
<dbReference type="OrthoDB" id="5334927at2759"/>
<evidence type="ECO:0000256" key="1">
    <source>
        <dbReference type="ARBA" id="ARBA00009986"/>
    </source>
</evidence>
<proteinExistence type="inferred from homology"/>
<dbReference type="GO" id="GO:0004491">
    <property type="term" value="F:methylmalonate-semialdehyde dehydrogenase (acylating, NAD) activity"/>
    <property type="evidence" value="ECO:0007669"/>
    <property type="project" value="InterPro"/>
</dbReference>
<dbReference type="GO" id="GO:0005739">
    <property type="term" value="C:mitochondrion"/>
    <property type="evidence" value="ECO:0007669"/>
    <property type="project" value="TreeGrafter"/>
</dbReference>
<comment type="similarity">
    <text evidence="1">Belongs to the aldehyde dehydrogenase family.</text>
</comment>
<dbReference type="GO" id="GO:0006574">
    <property type="term" value="P:L-valine catabolic process"/>
    <property type="evidence" value="ECO:0007669"/>
    <property type="project" value="TreeGrafter"/>
</dbReference>
<dbReference type="Proteomes" id="UP000800041">
    <property type="component" value="Unassembled WGS sequence"/>
</dbReference>
<dbReference type="EMBL" id="ML977138">
    <property type="protein sequence ID" value="KAF1991837.1"/>
    <property type="molecule type" value="Genomic_DNA"/>
</dbReference>
<dbReference type="AlphaFoldDB" id="A0A6G1HFJ3"/>
<dbReference type="PANTHER" id="PTHR43866">
    <property type="entry name" value="MALONATE-SEMIALDEHYDE DEHYDROGENASE"/>
    <property type="match status" value="1"/>
</dbReference>
<name>A0A6G1HFJ3_9PEZI</name>
<feature type="compositionally biased region" description="Acidic residues" evidence="3">
    <location>
        <begin position="192"/>
        <end position="201"/>
    </location>
</feature>
<organism evidence="4 5">
    <name type="scientific">Aulographum hederae CBS 113979</name>
    <dbReference type="NCBI Taxonomy" id="1176131"/>
    <lineage>
        <taxon>Eukaryota</taxon>
        <taxon>Fungi</taxon>
        <taxon>Dikarya</taxon>
        <taxon>Ascomycota</taxon>
        <taxon>Pezizomycotina</taxon>
        <taxon>Dothideomycetes</taxon>
        <taxon>Pleosporomycetidae</taxon>
        <taxon>Aulographales</taxon>
        <taxon>Aulographaceae</taxon>
    </lineage>
</organism>
<gene>
    <name evidence="4" type="ORF">K402DRAFT_70933</name>
</gene>
<keyword evidence="5" id="KW-1185">Reference proteome</keyword>
<evidence type="ECO:0000313" key="4">
    <source>
        <dbReference type="EMBL" id="KAF1991837.1"/>
    </source>
</evidence>
<feature type="coiled-coil region" evidence="2">
    <location>
        <begin position="277"/>
        <end position="328"/>
    </location>
</feature>
<evidence type="ECO:0008006" key="6">
    <source>
        <dbReference type="Google" id="ProtNLM"/>
    </source>
</evidence>
<protein>
    <recommendedName>
        <fullName evidence="6">FAR1 domain-containing protein</fullName>
    </recommendedName>
</protein>
<dbReference type="GO" id="GO:0006210">
    <property type="term" value="P:thymine catabolic process"/>
    <property type="evidence" value="ECO:0007669"/>
    <property type="project" value="TreeGrafter"/>
</dbReference>
<evidence type="ECO:0000256" key="2">
    <source>
        <dbReference type="SAM" id="Coils"/>
    </source>
</evidence>
<reference evidence="4" key="1">
    <citation type="journal article" date="2020" name="Stud. Mycol.">
        <title>101 Dothideomycetes genomes: a test case for predicting lifestyles and emergence of pathogens.</title>
        <authorList>
            <person name="Haridas S."/>
            <person name="Albert R."/>
            <person name="Binder M."/>
            <person name="Bloem J."/>
            <person name="Labutti K."/>
            <person name="Salamov A."/>
            <person name="Andreopoulos B."/>
            <person name="Baker S."/>
            <person name="Barry K."/>
            <person name="Bills G."/>
            <person name="Bluhm B."/>
            <person name="Cannon C."/>
            <person name="Castanera R."/>
            <person name="Culley D."/>
            <person name="Daum C."/>
            <person name="Ezra D."/>
            <person name="Gonzalez J."/>
            <person name="Henrissat B."/>
            <person name="Kuo A."/>
            <person name="Liang C."/>
            <person name="Lipzen A."/>
            <person name="Lutzoni F."/>
            <person name="Magnuson J."/>
            <person name="Mondo S."/>
            <person name="Nolan M."/>
            <person name="Ohm R."/>
            <person name="Pangilinan J."/>
            <person name="Park H.-J."/>
            <person name="Ramirez L."/>
            <person name="Alfaro M."/>
            <person name="Sun H."/>
            <person name="Tritt A."/>
            <person name="Yoshinaga Y."/>
            <person name="Zwiers L.-H."/>
            <person name="Turgeon B."/>
            <person name="Goodwin S."/>
            <person name="Spatafora J."/>
            <person name="Crous P."/>
            <person name="Grigoriev I."/>
        </authorList>
    </citation>
    <scope>NUCLEOTIDE SEQUENCE</scope>
    <source>
        <strain evidence="4">CBS 113979</strain>
    </source>
</reference>